<evidence type="ECO:0000256" key="1">
    <source>
        <dbReference type="SAM" id="MobiDB-lite"/>
    </source>
</evidence>
<feature type="compositionally biased region" description="Basic and acidic residues" evidence="1">
    <location>
        <begin position="1034"/>
        <end position="1045"/>
    </location>
</feature>
<reference evidence="6" key="1">
    <citation type="journal article" date="2004" name="Mol. Biochem. Parasitol.">
        <title>Conservation and divergence in erythrocyte invasion ligands: Plasmodium reichenowi EBL genes.</title>
        <authorList>
            <person name="Rayner J.C."/>
            <person name="Huber C.S."/>
            <person name="Barnwell J.W."/>
        </authorList>
    </citation>
    <scope>NUCLEOTIDE SEQUENCE</scope>
</reference>
<dbReference type="Proteomes" id="UP000027581">
    <property type="component" value="Unassembled WGS sequence"/>
</dbReference>
<dbReference type="VEuPathDB" id="PlasmoDB:PRCDC_0421500"/>
<dbReference type="EMBL" id="AY572434">
    <property type="protein sequence ID" value="AAT77189.1"/>
    <property type="molecule type" value="Genomic_DNA"/>
</dbReference>
<feature type="compositionally biased region" description="Polar residues" evidence="1">
    <location>
        <begin position="960"/>
        <end position="970"/>
    </location>
</feature>
<feature type="region of interest" description="Disordered" evidence="1">
    <location>
        <begin position="868"/>
        <end position="1009"/>
    </location>
</feature>
<proteinExistence type="predicted"/>
<feature type="compositionally biased region" description="Basic and acidic residues" evidence="1">
    <location>
        <begin position="868"/>
        <end position="881"/>
    </location>
</feature>
<feature type="domain" description="Duffy-antigen binding" evidence="4">
    <location>
        <begin position="536"/>
        <end position="681"/>
    </location>
</feature>
<reference evidence="7" key="2">
    <citation type="submission" date="2014-01" db="EMBL/GenBank/DDBJ databases">
        <authorList>
            <person name="Aslett M."/>
        </authorList>
    </citation>
    <scope>NUCLEOTIDE SEQUENCE</scope>
    <source>
        <strain evidence="7">CDC</strain>
    </source>
</reference>
<feature type="compositionally biased region" description="Basic and acidic residues" evidence="1">
    <location>
        <begin position="971"/>
        <end position="981"/>
    </location>
</feature>
<keyword evidence="8" id="KW-1185">Reference proteome</keyword>
<feature type="compositionally biased region" description="Acidic residues" evidence="1">
    <location>
        <begin position="1213"/>
        <end position="1224"/>
    </location>
</feature>
<evidence type="ECO:0000259" key="5">
    <source>
        <dbReference type="Pfam" id="PF11556"/>
    </source>
</evidence>
<feature type="compositionally biased region" description="Low complexity" evidence="1">
    <location>
        <begin position="921"/>
        <end position="938"/>
    </location>
</feature>
<protein>
    <submittedName>
        <fullName evidence="7">Erythrocyte binding antigen-165</fullName>
    </submittedName>
    <submittedName>
        <fullName evidence="6">Erythrocyte invasion ligand PEBL/EBA-165</fullName>
    </submittedName>
</protein>
<dbReference type="Gene3D" id="1.20.58.830">
    <property type="match status" value="2"/>
</dbReference>
<dbReference type="Gene3D" id="1.10.1740.170">
    <property type="entry name" value="Erythrocyte binding antigen 175 region VI"/>
    <property type="match status" value="1"/>
</dbReference>
<dbReference type="InterPro" id="IPR043057">
    <property type="entry name" value="EBA-175_C_sf"/>
</dbReference>
<dbReference type="GO" id="GO:0016020">
    <property type="term" value="C:membrane"/>
    <property type="evidence" value="ECO:0007669"/>
    <property type="project" value="InterPro"/>
</dbReference>
<feature type="transmembrane region" description="Helical" evidence="2">
    <location>
        <begin position="1341"/>
        <end position="1359"/>
    </location>
</feature>
<feature type="domain" description="Duffy-antigen binding" evidence="4">
    <location>
        <begin position="230"/>
        <end position="386"/>
    </location>
</feature>
<reference evidence="7" key="3">
    <citation type="submission" date="2014-05" db="EMBL/GenBank/DDBJ databases">
        <title>The genome sequences of chimpanzee malaria parasites reveal the path to human adaptation.</title>
        <authorList>
            <person name="Otto T.D."/>
            <person name="Rayner J.C."/>
            <person name="Boehme U."/>
            <person name="Pain A."/>
            <person name="Spottiswoode N."/>
            <person name="Sanders M."/>
            <person name="Quail M."/>
            <person name="Ollomo B."/>
            <person name="Renaud F."/>
            <person name="Thomas A.W."/>
            <person name="Prugnolle F."/>
            <person name="Conway D.J."/>
            <person name="Newbold C."/>
            <person name="Berriman M."/>
        </authorList>
    </citation>
    <scope>NUCLEOTIDE SEQUENCE [LARGE SCALE GENOMIC DNA]</scope>
    <source>
        <strain evidence="7">CDC</strain>
    </source>
</reference>
<evidence type="ECO:0000256" key="3">
    <source>
        <dbReference type="SAM" id="SignalP"/>
    </source>
</evidence>
<evidence type="ECO:0000259" key="4">
    <source>
        <dbReference type="Pfam" id="PF05424"/>
    </source>
</evidence>
<dbReference type="InterPro" id="IPR008602">
    <property type="entry name" value="Duffy-antigen-binding"/>
</dbReference>
<evidence type="ECO:0000256" key="2">
    <source>
        <dbReference type="SAM" id="Phobius"/>
    </source>
</evidence>
<keyword evidence="3" id="KW-0732">Signal</keyword>
<feature type="compositionally biased region" description="Polar residues" evidence="1">
    <location>
        <begin position="882"/>
        <end position="891"/>
    </location>
</feature>
<keyword evidence="2" id="KW-1133">Transmembrane helix</keyword>
<dbReference type="Pfam" id="PF11556">
    <property type="entry name" value="EBA-175_VI"/>
    <property type="match status" value="1"/>
</dbReference>
<dbReference type="SUPFAM" id="SSF140924">
    <property type="entry name" value="Duffy binding domain-like"/>
    <property type="match status" value="2"/>
</dbReference>
<feature type="chain" id="PRO_5008781565" evidence="3">
    <location>
        <begin position="20"/>
        <end position="1430"/>
    </location>
</feature>
<dbReference type="InterPro" id="IPR021620">
    <property type="entry name" value="EBA-175_C"/>
</dbReference>
<sequence>MRKTLKLFYISGFLFSSRALCKLENYIKNEYDKENCVYIINNKVEKDYGSGMNNNNINIDKLPNGSLEILKVKKEALLGDKKNIDNKDIKEQLPENNKNFEEKILHKDICKLNKEHIEKEGLYKPNTFKNIENDLLYKKGKLNFLYDYGMELLHINKAPMNRMNNSRGLGDGDMSFLDISNNNMNISNSLDSLNSLSFVDMKSIHRCIKKRAKGERDWVCNNKNTKEPNICVSDRKVQLCTGNLIELPISDSTKEKFKEKLILAAQKEGSLLFEKFGKKYNEEFCLNLKWSYGDYGDIIKGTDMEGLGRSIKVEFEIDRIFKRDNEKSAENRKKWWEEISSHIWNAMIKEHKENLPKDIKACSSDKPSDELQINRWLMEWAYDTDYNKNIWYNKLDDSKNKCNRICPKEELCKSECKKYKTWIDKKNNDFTILSEIYLKYNKKTSLYKTAFEYLKHKWDKYKELNFSSIFDQLNAKYYNKCICQNNKMENKALYVKIENICKNTELKSIYGELYCKEKGNNKIWQCINENIKDFPDVCSPPRRQHLCLGNLDKDQFQNVNELDKFLNEIILGIRNEGKFLIEKYRRNMHENKYLDESACTYLNYSFDDYKNIILGKDMWKDANSMKTENILKGNFEGIKANIVRMYPGYADLSLDEFRKQWWDQNKNQLWEAISCEFYNGHHTGVCLMEDDDDNQYLHWFREWKNDFCIEQNRWNNVLKESCIDKKVQPSSGESENTHDVDTVCSRSCTDYDDWIINKRKEYKMQSSKYKRDRSLFNNVIQNLKPWEYLSMKCTECTCNLDTQTFVYPHKGYEDICKSIVKPYDPEDIKDEEFNEPYLNVNSISVTSQDVTQRASSVEDVLSIRENVHLKPFKPKGDRQSSHVDQVGNTRQSESESKPSGANGRENPRTQSSTYNDDVITSSSSLGSSSGSDVSSSGVDVDEQEHKAKELLPPQTVIDGVTQSAESTLSQHGKESSQEQHNLDGSSLSRHSTQDAGGSSTTSDVAHGTNSLFGSQIQDQAILSGESKPVTTSPSEHERSKMDTHAGVKNMEQVRNASADSSSEMSNGGRSGLKNKEMEGEEVTGKKSKNDINLDDSTVHSRQYIIKNSGDGTPGKDHMNVLQGMDEHLENPSISERGGNVLESEFNKLNSTSYRRDNNRIETTGGNNIDGLSNSYVHDGRDSQRHRMNINNRSRHGSLESDIVVRGDDISNIEGEEEEEEEEEGANTLNNPRNVLNNMNSRTYNIEEYIYRDVNKVADDIMRSYGSNRCTNDLSSNYCSKLKKESLSNVCTDEDSKNLCCSISDYCMKFFNFNSSGYHSCMRKEFSNPAYKCFAGKSFSNMYYFAGGGLFFIILFFLGAKSSILNWSEDNGLNGTAFEEANFEDTAFEVTTGQDSAFEDYGENAYKIGLLMNQKIQSDKVSDYLEYHMDN</sequence>
<dbReference type="VEuPathDB" id="PlasmoDB:PRG01_0428900"/>
<feature type="region of interest" description="Disordered" evidence="1">
    <location>
        <begin position="1213"/>
        <end position="1233"/>
    </location>
</feature>
<evidence type="ECO:0000313" key="8">
    <source>
        <dbReference type="Proteomes" id="UP000027581"/>
    </source>
</evidence>
<evidence type="ECO:0000313" key="6">
    <source>
        <dbReference type="EMBL" id="AAT77189.1"/>
    </source>
</evidence>
<feature type="signal peptide" evidence="3">
    <location>
        <begin position="1"/>
        <end position="19"/>
    </location>
</feature>
<dbReference type="InterPro" id="IPR042202">
    <property type="entry name" value="Duffy-ag-bd_sf"/>
</dbReference>
<feature type="region of interest" description="Disordered" evidence="1">
    <location>
        <begin position="1024"/>
        <end position="1095"/>
    </location>
</feature>
<evidence type="ECO:0000313" key="7">
    <source>
        <dbReference type="EMBL" id="CDO62885.1"/>
    </source>
</evidence>
<dbReference type="Pfam" id="PF05424">
    <property type="entry name" value="Duffy_binding"/>
    <property type="match status" value="2"/>
</dbReference>
<keyword evidence="2" id="KW-0472">Membrane</keyword>
<dbReference type="GO" id="GO:0046789">
    <property type="term" value="F:host cell surface receptor binding"/>
    <property type="evidence" value="ECO:0007669"/>
    <property type="project" value="InterPro"/>
</dbReference>
<organism evidence="6">
    <name type="scientific">Plasmodium reichenowi</name>
    <dbReference type="NCBI Taxonomy" id="5854"/>
    <lineage>
        <taxon>Eukaryota</taxon>
        <taxon>Sar</taxon>
        <taxon>Alveolata</taxon>
        <taxon>Apicomplexa</taxon>
        <taxon>Aconoidasida</taxon>
        <taxon>Haemosporida</taxon>
        <taxon>Plasmodiidae</taxon>
        <taxon>Plasmodium</taxon>
        <taxon>Plasmodium (Laverania)</taxon>
    </lineage>
</organism>
<gene>
    <name evidence="7" type="primary">EBA165</name>
    <name evidence="7" type="ORF">PRCDC_0421500</name>
</gene>
<dbReference type="Gene3D" id="1.20.1310.20">
    <property type="entry name" value="Duffy-antigen binding domain"/>
    <property type="match status" value="2"/>
</dbReference>
<name>Q5SEK7_PLARE</name>
<keyword evidence="2" id="KW-0812">Transmembrane</keyword>
<feature type="domain" description="Erythrocyte binding antigen 175 C-terminal" evidence="5">
    <location>
        <begin position="1255"/>
        <end position="1333"/>
    </location>
</feature>
<accession>Q5SEK7</accession>
<feature type="compositionally biased region" description="Polar residues" evidence="1">
    <location>
        <begin position="982"/>
        <end position="1009"/>
    </location>
</feature>
<feature type="compositionally biased region" description="Polar residues" evidence="1">
    <location>
        <begin position="908"/>
        <end position="920"/>
    </location>
</feature>
<feature type="compositionally biased region" description="Basic and acidic residues" evidence="1">
    <location>
        <begin position="1073"/>
        <end position="1091"/>
    </location>
</feature>
<dbReference type="EMBL" id="HG810765">
    <property type="protein sequence ID" value="CDO62885.1"/>
    <property type="molecule type" value="Genomic_DNA"/>
</dbReference>
<feature type="compositionally biased region" description="Polar residues" evidence="1">
    <location>
        <begin position="1052"/>
        <end position="1067"/>
    </location>
</feature>